<proteinExistence type="predicted"/>
<feature type="chain" id="PRO_5047526131" evidence="1">
    <location>
        <begin position="19"/>
        <end position="304"/>
    </location>
</feature>
<reference evidence="2 3" key="1">
    <citation type="submission" date="2019-06" db="EMBL/GenBank/DDBJ databases">
        <title>Spirosoma utsteinense sp. nov. isolated from Antarctic ice-free soils.</title>
        <authorList>
            <person name="Tahon G."/>
        </authorList>
    </citation>
    <scope>NUCLEOTIDE SEQUENCE [LARGE SCALE GENOMIC DNA]</scope>
    <source>
        <strain evidence="2 3">LMG 31447</strain>
    </source>
</reference>
<dbReference type="Gene3D" id="2.180.10.10">
    <property type="entry name" value="RHS repeat-associated core"/>
    <property type="match status" value="1"/>
</dbReference>
<protein>
    <submittedName>
        <fullName evidence="2">YD repeat-containing protein</fullName>
    </submittedName>
</protein>
<organism evidence="2 3">
    <name type="scientific">Spirosoma utsteinense</name>
    <dbReference type="NCBI Taxonomy" id="2585773"/>
    <lineage>
        <taxon>Bacteria</taxon>
        <taxon>Pseudomonadati</taxon>
        <taxon>Bacteroidota</taxon>
        <taxon>Cytophagia</taxon>
        <taxon>Cytophagales</taxon>
        <taxon>Cytophagaceae</taxon>
        <taxon>Spirosoma</taxon>
    </lineage>
</organism>
<sequence length="304" mass="33357">MFRTSLYLSLLLAAGWLAACSDHLNPAVTPGSTTTRMRVKALRLELPNGLARVSAFSYDGQGRLSGIKTYQTPDSTVAALETSVYQYDAQNRLTGLRRQAILYPRGNSFSPSESYTYSYNDAGQVTGLNYASGFSLTFAYNSANKLASSRRQFLFSGIDQFGTDSFTFTGDDLTKLNSTRTIPTRGPGGDFRSDVTFAYDDKVNPFYGVYVIPAPYPAGFVRLQSAPGTVETYFGGIENVLNLSPHNVLTKVSNGISTIGSTTNTSTSRSVYQYEYNTANLPTLLTTTTDNVLKETLRFEYESY</sequence>
<evidence type="ECO:0000313" key="2">
    <source>
        <dbReference type="EMBL" id="MBC3793728.1"/>
    </source>
</evidence>
<keyword evidence="1" id="KW-0732">Signal</keyword>
<dbReference type="Proteomes" id="UP000700732">
    <property type="component" value="Unassembled WGS sequence"/>
</dbReference>
<keyword evidence="3" id="KW-1185">Reference proteome</keyword>
<feature type="signal peptide" evidence="1">
    <location>
        <begin position="1"/>
        <end position="18"/>
    </location>
</feature>
<gene>
    <name evidence="2" type="ORF">FH603_4249</name>
</gene>
<evidence type="ECO:0000313" key="3">
    <source>
        <dbReference type="Proteomes" id="UP000700732"/>
    </source>
</evidence>
<accession>A0ABR6WAX5</accession>
<evidence type="ECO:0000256" key="1">
    <source>
        <dbReference type="SAM" id="SignalP"/>
    </source>
</evidence>
<dbReference type="EMBL" id="VFIA01000030">
    <property type="protein sequence ID" value="MBC3793728.1"/>
    <property type="molecule type" value="Genomic_DNA"/>
</dbReference>
<name>A0ABR6WAX5_9BACT</name>
<comment type="caution">
    <text evidence="2">The sequence shown here is derived from an EMBL/GenBank/DDBJ whole genome shotgun (WGS) entry which is preliminary data.</text>
</comment>
<dbReference type="PROSITE" id="PS51257">
    <property type="entry name" value="PROKAR_LIPOPROTEIN"/>
    <property type="match status" value="1"/>
</dbReference>
<dbReference type="RefSeq" id="WP_186739581.1">
    <property type="nucleotide sequence ID" value="NZ_VFIA01000030.1"/>
</dbReference>